<dbReference type="Proteomes" id="UP000290624">
    <property type="component" value="Unassembled WGS sequence"/>
</dbReference>
<organism evidence="2 3">
    <name type="scientific">Propioniciclava flava</name>
    <dbReference type="NCBI Taxonomy" id="2072026"/>
    <lineage>
        <taxon>Bacteria</taxon>
        <taxon>Bacillati</taxon>
        <taxon>Actinomycetota</taxon>
        <taxon>Actinomycetes</taxon>
        <taxon>Propionibacteriales</taxon>
        <taxon>Propionibacteriaceae</taxon>
        <taxon>Propioniciclava</taxon>
    </lineage>
</organism>
<feature type="signal peptide" evidence="1">
    <location>
        <begin position="1"/>
        <end position="20"/>
    </location>
</feature>
<reference evidence="2 3" key="1">
    <citation type="submission" date="2018-01" db="EMBL/GenBank/DDBJ databases">
        <title>Lactibacter flavus gen. nov., sp. nov., a novel bacterium of the family Propionibacteriaceae isolated from raw milk and dairy products.</title>
        <authorList>
            <person name="Wenning M."/>
            <person name="Breitenwieser F."/>
            <person name="Huptas C."/>
            <person name="von Neubeck M."/>
            <person name="Busse H.-J."/>
            <person name="Scherer S."/>
        </authorList>
    </citation>
    <scope>NUCLEOTIDE SEQUENCE [LARGE SCALE GENOMIC DNA]</scope>
    <source>
        <strain evidence="2 3">VG341</strain>
    </source>
</reference>
<sequence length="219" mass="23089">MLLKWWLLLVGATTSLVLMAGCGVGPTPVAPPSPDAQGWASAPSDDAALYGMALAEAKAGVGRNLADVPDVTLVRWVKPADWPQAQVACLGEAGYAATVRQGGVSYPTVPDGQASALRRAAYVCAASYPVDPRIHLPWSREMASKQYAFLTTTSVPCVRALGVSVDDPPSFEVWYAGMRDGNAVWDPFSGAVKDPEALDALWNQCPATAPDLYPSDIKG</sequence>
<gene>
    <name evidence="2" type="ORF">C1706_13315</name>
</gene>
<protein>
    <recommendedName>
        <fullName evidence="4">Lipoprotein</fullName>
    </recommendedName>
</protein>
<proteinExistence type="predicted"/>
<evidence type="ECO:0008006" key="4">
    <source>
        <dbReference type="Google" id="ProtNLM"/>
    </source>
</evidence>
<accession>A0A4Q2EDD9</accession>
<evidence type="ECO:0000313" key="2">
    <source>
        <dbReference type="EMBL" id="RXW31161.1"/>
    </source>
</evidence>
<name>A0A4Q2EDD9_9ACTN</name>
<evidence type="ECO:0000313" key="3">
    <source>
        <dbReference type="Proteomes" id="UP000290624"/>
    </source>
</evidence>
<feature type="chain" id="PRO_5038754556" description="Lipoprotein" evidence="1">
    <location>
        <begin position="21"/>
        <end position="219"/>
    </location>
</feature>
<dbReference type="PROSITE" id="PS51257">
    <property type="entry name" value="PROKAR_LIPOPROTEIN"/>
    <property type="match status" value="1"/>
</dbReference>
<dbReference type="EMBL" id="PPCV01000012">
    <property type="protein sequence ID" value="RXW31161.1"/>
    <property type="molecule type" value="Genomic_DNA"/>
</dbReference>
<comment type="caution">
    <text evidence="2">The sequence shown here is derived from an EMBL/GenBank/DDBJ whole genome shotgun (WGS) entry which is preliminary data.</text>
</comment>
<keyword evidence="1" id="KW-0732">Signal</keyword>
<keyword evidence="3" id="KW-1185">Reference proteome</keyword>
<dbReference type="AlphaFoldDB" id="A0A4Q2EDD9"/>
<evidence type="ECO:0000256" key="1">
    <source>
        <dbReference type="SAM" id="SignalP"/>
    </source>
</evidence>